<feature type="compositionally biased region" description="Polar residues" evidence="1">
    <location>
        <begin position="126"/>
        <end position="138"/>
    </location>
</feature>
<gene>
    <name evidence="2" type="primary">ORF40440</name>
</gene>
<sequence>LAEASPSSKFIPRYRPSSEFLPRYSVLGRPYLAEAPPSSELNLRSSVLGPSSLAEVAPSSELNLRSPDLEPPPLREPSPSSELSSPKHIEHTEYTPYEINFDDSPTSYSQDVLPREDTDEMPMDDLSSSKSEVVQPGRQSLSSYYDFVRQMSKNDDSTASIETTPIQPSPPNSDILSGNVTTINTTNDMVPLNEQAPYSQTSYNDDT</sequence>
<dbReference type="EMBL" id="HACG01013946">
    <property type="protein sequence ID" value="CEK60811.1"/>
    <property type="molecule type" value="Transcribed_RNA"/>
</dbReference>
<protein>
    <submittedName>
        <fullName evidence="2">Uncharacterized protein</fullName>
    </submittedName>
</protein>
<organism evidence="2">
    <name type="scientific">Arion vulgaris</name>
    <dbReference type="NCBI Taxonomy" id="1028688"/>
    <lineage>
        <taxon>Eukaryota</taxon>
        <taxon>Metazoa</taxon>
        <taxon>Spiralia</taxon>
        <taxon>Lophotrochozoa</taxon>
        <taxon>Mollusca</taxon>
        <taxon>Gastropoda</taxon>
        <taxon>Heterobranchia</taxon>
        <taxon>Euthyneura</taxon>
        <taxon>Panpulmonata</taxon>
        <taxon>Eupulmonata</taxon>
        <taxon>Stylommatophora</taxon>
        <taxon>Helicina</taxon>
        <taxon>Arionoidea</taxon>
        <taxon>Arionidae</taxon>
        <taxon>Arion</taxon>
    </lineage>
</organism>
<accession>A0A0B6YYL8</accession>
<proteinExistence type="predicted"/>
<feature type="compositionally biased region" description="Polar residues" evidence="1">
    <location>
        <begin position="157"/>
        <end position="188"/>
    </location>
</feature>
<feature type="non-terminal residue" evidence="2">
    <location>
        <position position="1"/>
    </location>
</feature>
<evidence type="ECO:0000256" key="1">
    <source>
        <dbReference type="SAM" id="MobiDB-lite"/>
    </source>
</evidence>
<feature type="non-terminal residue" evidence="2">
    <location>
        <position position="207"/>
    </location>
</feature>
<feature type="compositionally biased region" description="Polar residues" evidence="1">
    <location>
        <begin position="196"/>
        <end position="207"/>
    </location>
</feature>
<name>A0A0B6YYL8_9EUPU</name>
<feature type="region of interest" description="Disordered" evidence="1">
    <location>
        <begin position="52"/>
        <end position="138"/>
    </location>
</feature>
<reference evidence="2" key="1">
    <citation type="submission" date="2014-12" db="EMBL/GenBank/DDBJ databases">
        <title>Insight into the proteome of Arion vulgaris.</title>
        <authorList>
            <person name="Aradska J."/>
            <person name="Bulat T."/>
            <person name="Smidak R."/>
            <person name="Sarate P."/>
            <person name="Gangsoo J."/>
            <person name="Sialana F."/>
            <person name="Bilban M."/>
            <person name="Lubec G."/>
        </authorList>
    </citation>
    <scope>NUCLEOTIDE SEQUENCE</scope>
    <source>
        <tissue evidence="2">Skin</tissue>
    </source>
</reference>
<dbReference type="AlphaFoldDB" id="A0A0B6YYL8"/>
<evidence type="ECO:0000313" key="2">
    <source>
        <dbReference type="EMBL" id="CEK60811.1"/>
    </source>
</evidence>
<feature type="region of interest" description="Disordered" evidence="1">
    <location>
        <begin position="154"/>
        <end position="207"/>
    </location>
</feature>